<keyword evidence="4" id="KW-1185">Reference proteome</keyword>
<comment type="caution">
    <text evidence="3">The sequence shown here is derived from an EMBL/GenBank/DDBJ whole genome shotgun (WGS) entry which is preliminary data.</text>
</comment>
<keyword evidence="2" id="KW-0812">Transmembrane</keyword>
<dbReference type="EMBL" id="BMGB01000002">
    <property type="protein sequence ID" value="GGB11147.1"/>
    <property type="molecule type" value="Genomic_DNA"/>
</dbReference>
<organism evidence="3 4">
    <name type="scientific">Conyzicola nivalis</name>
    <dbReference type="NCBI Taxonomy" id="1477021"/>
    <lineage>
        <taxon>Bacteria</taxon>
        <taxon>Bacillati</taxon>
        <taxon>Actinomycetota</taxon>
        <taxon>Actinomycetes</taxon>
        <taxon>Micrococcales</taxon>
        <taxon>Microbacteriaceae</taxon>
        <taxon>Conyzicola</taxon>
    </lineage>
</organism>
<dbReference type="Proteomes" id="UP000606922">
    <property type="component" value="Unassembled WGS sequence"/>
</dbReference>
<reference evidence="3" key="2">
    <citation type="submission" date="2020-09" db="EMBL/GenBank/DDBJ databases">
        <authorList>
            <person name="Sun Q."/>
            <person name="Zhou Y."/>
        </authorList>
    </citation>
    <scope>NUCLEOTIDE SEQUENCE</scope>
    <source>
        <strain evidence="3">CGMCC 1.12813</strain>
    </source>
</reference>
<keyword evidence="2" id="KW-1133">Transmembrane helix</keyword>
<evidence type="ECO:0000313" key="3">
    <source>
        <dbReference type="EMBL" id="GGB11147.1"/>
    </source>
</evidence>
<accession>A0A916SQ83</accession>
<name>A0A916SQ83_9MICO</name>
<evidence type="ECO:0000256" key="1">
    <source>
        <dbReference type="SAM" id="MobiDB-lite"/>
    </source>
</evidence>
<protein>
    <recommendedName>
        <fullName evidence="5">DUF5666 domain-containing protein</fullName>
    </recommendedName>
</protein>
<feature type="transmembrane region" description="Helical" evidence="2">
    <location>
        <begin position="12"/>
        <end position="35"/>
    </location>
</feature>
<feature type="region of interest" description="Disordered" evidence="1">
    <location>
        <begin position="42"/>
        <end position="68"/>
    </location>
</feature>
<gene>
    <name evidence="3" type="ORF">GCM10010979_26800</name>
</gene>
<evidence type="ECO:0008006" key="5">
    <source>
        <dbReference type="Google" id="ProtNLM"/>
    </source>
</evidence>
<feature type="compositionally biased region" description="Gly residues" evidence="1">
    <location>
        <begin position="144"/>
        <end position="154"/>
    </location>
</feature>
<dbReference type="AlphaFoldDB" id="A0A916SQ83"/>
<proteinExistence type="predicted"/>
<reference evidence="3" key="1">
    <citation type="journal article" date="2014" name="Int. J. Syst. Evol. Microbiol.">
        <title>Complete genome sequence of Corynebacterium casei LMG S-19264T (=DSM 44701T), isolated from a smear-ripened cheese.</title>
        <authorList>
            <consortium name="US DOE Joint Genome Institute (JGI-PGF)"/>
            <person name="Walter F."/>
            <person name="Albersmeier A."/>
            <person name="Kalinowski J."/>
            <person name="Ruckert C."/>
        </authorList>
    </citation>
    <scope>NUCLEOTIDE SEQUENCE</scope>
    <source>
        <strain evidence="3">CGMCC 1.12813</strain>
    </source>
</reference>
<sequence length="162" mass="15300">MTNTTPAKKSAARFITPILVIVAALGIGIFGGVLIGQNTASSSQAAGGMTRPDGATGEAPTGGFAGGAGGGFTSGTVIAVDGDTVTIETSDGSTVTVTTTDDTTVTTTEDSSVSALAEGDSLTVVGEADDDGSVAATSISEGATGFGGGMGGGTPPTDSSSN</sequence>
<keyword evidence="2" id="KW-0472">Membrane</keyword>
<dbReference type="RefSeq" id="WP_188511295.1">
    <property type="nucleotide sequence ID" value="NZ_BMGB01000002.1"/>
</dbReference>
<feature type="region of interest" description="Disordered" evidence="1">
    <location>
        <begin position="134"/>
        <end position="162"/>
    </location>
</feature>
<evidence type="ECO:0000256" key="2">
    <source>
        <dbReference type="SAM" id="Phobius"/>
    </source>
</evidence>
<evidence type="ECO:0000313" key="4">
    <source>
        <dbReference type="Proteomes" id="UP000606922"/>
    </source>
</evidence>